<feature type="transmembrane region" description="Helical" evidence="1">
    <location>
        <begin position="20"/>
        <end position="38"/>
    </location>
</feature>
<proteinExistence type="predicted"/>
<name>A0ABT9V308_9BACL</name>
<accession>A0ABT9V308</accession>
<organism evidence="2 3">
    <name type="scientific">Anoxybacillus andreesenii</name>
    <dbReference type="NCBI Taxonomy" id="1325932"/>
    <lineage>
        <taxon>Bacteria</taxon>
        <taxon>Bacillati</taxon>
        <taxon>Bacillota</taxon>
        <taxon>Bacilli</taxon>
        <taxon>Bacillales</taxon>
        <taxon>Anoxybacillaceae</taxon>
        <taxon>Anoxybacillus</taxon>
    </lineage>
</organism>
<dbReference type="Proteomes" id="UP001231362">
    <property type="component" value="Unassembled WGS sequence"/>
</dbReference>
<keyword evidence="1" id="KW-0472">Membrane</keyword>
<sequence length="65" mass="7113">MQYYRGPVVNDQRFFFGGPFVGGLLGGLAGGLIGGAFFRPRPYPFYPVGFNPYGFGYGYGAPPFY</sequence>
<evidence type="ECO:0000313" key="2">
    <source>
        <dbReference type="EMBL" id="MDQ0155332.1"/>
    </source>
</evidence>
<gene>
    <name evidence="2" type="ORF">J2S07_001637</name>
</gene>
<keyword evidence="1" id="KW-1133">Transmembrane helix</keyword>
<comment type="caution">
    <text evidence="2">The sequence shown here is derived from an EMBL/GenBank/DDBJ whole genome shotgun (WGS) entry which is preliminary data.</text>
</comment>
<keyword evidence="3" id="KW-1185">Reference proteome</keyword>
<keyword evidence="1" id="KW-0812">Transmembrane</keyword>
<protein>
    <recommendedName>
        <fullName evidence="4">Spore coat protein</fullName>
    </recommendedName>
</protein>
<evidence type="ECO:0000256" key="1">
    <source>
        <dbReference type="SAM" id="Phobius"/>
    </source>
</evidence>
<evidence type="ECO:0000313" key="3">
    <source>
        <dbReference type="Proteomes" id="UP001231362"/>
    </source>
</evidence>
<dbReference type="RefSeq" id="WP_307149899.1">
    <property type="nucleotide sequence ID" value="NZ_JAUSTU010000006.1"/>
</dbReference>
<dbReference type="EMBL" id="JAUSTU010000006">
    <property type="protein sequence ID" value="MDQ0155332.1"/>
    <property type="molecule type" value="Genomic_DNA"/>
</dbReference>
<evidence type="ECO:0008006" key="4">
    <source>
        <dbReference type="Google" id="ProtNLM"/>
    </source>
</evidence>
<reference evidence="2 3" key="1">
    <citation type="submission" date="2023-07" db="EMBL/GenBank/DDBJ databases">
        <title>Genomic Encyclopedia of Type Strains, Phase IV (KMG-IV): sequencing the most valuable type-strain genomes for metagenomic binning, comparative biology and taxonomic classification.</title>
        <authorList>
            <person name="Goeker M."/>
        </authorList>
    </citation>
    <scope>NUCLEOTIDE SEQUENCE [LARGE SCALE GENOMIC DNA]</scope>
    <source>
        <strain evidence="2 3">DSM 23948</strain>
    </source>
</reference>